<dbReference type="Pfam" id="PF00480">
    <property type="entry name" value="ROK"/>
    <property type="match status" value="1"/>
</dbReference>
<feature type="non-terminal residue" evidence="1">
    <location>
        <position position="1"/>
    </location>
</feature>
<dbReference type="AlphaFoldDB" id="A0A381P2D2"/>
<dbReference type="EMBL" id="UINC01000777">
    <property type="protein sequence ID" value="SUZ61020.1"/>
    <property type="molecule type" value="Genomic_DNA"/>
</dbReference>
<dbReference type="PANTHER" id="PTHR18964:SF149">
    <property type="entry name" value="BIFUNCTIONAL UDP-N-ACETYLGLUCOSAMINE 2-EPIMERASE_N-ACETYLMANNOSAMINE KINASE"/>
    <property type="match status" value="1"/>
</dbReference>
<dbReference type="InterPro" id="IPR043129">
    <property type="entry name" value="ATPase_NBD"/>
</dbReference>
<name>A0A381P2D2_9ZZZZ</name>
<sequence>VNVDGTASESASIGIDIGGTKALGVVLTRDGRILAEEKRPTPKNGVGIIECAFALFESLAGKVGNDINIEGLGVGIAGLVDNKGQLRRAPNLVDADGLELGRSLEPLVGVPVYVDNDANCAARAEIATGAARNVEQALLVTLGTGIGGALISEGTVVRGADGMAGEPGHMMVNPAGPTCACGMRGCWESYASGTGLTNLATQSASEGRLSAIAEQLEGKTEEITGEQVTSAARQGDEEAIQVIDTYSWWIAVGLANCAGLLDPEIIILGGGLIEEWDLFGPRVRTAFDKLLIGADQRETVRIEPAAAGESAGAIGAAMLAAARTTN</sequence>
<dbReference type="PROSITE" id="PS01125">
    <property type="entry name" value="ROK"/>
    <property type="match status" value="1"/>
</dbReference>
<dbReference type="SUPFAM" id="SSF53067">
    <property type="entry name" value="Actin-like ATPase domain"/>
    <property type="match status" value="1"/>
</dbReference>
<accession>A0A381P2D2</accession>
<evidence type="ECO:0008006" key="2">
    <source>
        <dbReference type="Google" id="ProtNLM"/>
    </source>
</evidence>
<dbReference type="PANTHER" id="PTHR18964">
    <property type="entry name" value="ROK (REPRESSOR, ORF, KINASE) FAMILY"/>
    <property type="match status" value="1"/>
</dbReference>
<proteinExistence type="predicted"/>
<organism evidence="1">
    <name type="scientific">marine metagenome</name>
    <dbReference type="NCBI Taxonomy" id="408172"/>
    <lineage>
        <taxon>unclassified sequences</taxon>
        <taxon>metagenomes</taxon>
        <taxon>ecological metagenomes</taxon>
    </lineage>
</organism>
<evidence type="ECO:0000313" key="1">
    <source>
        <dbReference type="EMBL" id="SUZ61020.1"/>
    </source>
</evidence>
<dbReference type="InterPro" id="IPR049874">
    <property type="entry name" value="ROK_cs"/>
</dbReference>
<dbReference type="Gene3D" id="3.30.420.40">
    <property type="match status" value="2"/>
</dbReference>
<reference evidence="1" key="1">
    <citation type="submission" date="2018-05" db="EMBL/GenBank/DDBJ databases">
        <authorList>
            <person name="Lanie J.A."/>
            <person name="Ng W.-L."/>
            <person name="Kazmierczak K.M."/>
            <person name="Andrzejewski T.M."/>
            <person name="Davidsen T.M."/>
            <person name="Wayne K.J."/>
            <person name="Tettelin H."/>
            <person name="Glass J.I."/>
            <person name="Rusch D."/>
            <person name="Podicherti R."/>
            <person name="Tsui H.-C.T."/>
            <person name="Winkler M.E."/>
        </authorList>
    </citation>
    <scope>NUCLEOTIDE SEQUENCE</scope>
</reference>
<protein>
    <recommendedName>
        <fullName evidence="2">Glucokinase</fullName>
    </recommendedName>
</protein>
<gene>
    <name evidence="1" type="ORF">METZ01_LOCUS13874</name>
</gene>
<dbReference type="InterPro" id="IPR000600">
    <property type="entry name" value="ROK"/>
</dbReference>